<dbReference type="Proteomes" id="UP000279089">
    <property type="component" value="Unassembled WGS sequence"/>
</dbReference>
<dbReference type="Gene3D" id="1.20.5.320">
    <property type="entry name" value="6-Phosphogluconate Dehydrogenase, domain 3"/>
    <property type="match status" value="1"/>
</dbReference>
<evidence type="ECO:0000313" key="2">
    <source>
        <dbReference type="EMBL" id="RPD39358.1"/>
    </source>
</evidence>
<reference evidence="3" key="1">
    <citation type="submission" date="2018-11" db="EMBL/GenBank/DDBJ databases">
        <title>Chitinophaga lutea sp.nov., isolate from arsenic contaminated soil.</title>
        <authorList>
            <person name="Zong Y."/>
        </authorList>
    </citation>
    <scope>NUCLEOTIDE SEQUENCE [LARGE SCALE GENOMIC DNA]</scope>
    <source>
        <strain evidence="3">YLT18</strain>
    </source>
</reference>
<evidence type="ECO:0000256" key="1">
    <source>
        <dbReference type="SAM" id="MobiDB-lite"/>
    </source>
</evidence>
<protein>
    <recommendedName>
        <fullName evidence="4">Collagen-like protein</fullName>
    </recommendedName>
</protein>
<name>A0A3N4M7S6_9BACT</name>
<sequence>MFVFPNPETIKSTKYPLMKQLSRSLSFILLVTSVLFIAACGKDGDTGPAGADGPAGAKGDKGDKGDPGDGGATIIYSDWMDMNYEPDTIHLANGQIDTLGFFADMEVPKLTKTMLATADVKVYINLNTAADPVITPLPYADESGIIIRFLAHEGTLAFYSNIDARTFMNGNGDKFQQYRYMIVPGNTAGRQAVNWKNYAEVKAYLGLKD</sequence>
<evidence type="ECO:0000313" key="3">
    <source>
        <dbReference type="Proteomes" id="UP000279089"/>
    </source>
</evidence>
<comment type="caution">
    <text evidence="2">The sequence shown here is derived from an EMBL/GenBank/DDBJ whole genome shotgun (WGS) entry which is preliminary data.</text>
</comment>
<dbReference type="EMBL" id="RMBX01000011">
    <property type="protein sequence ID" value="RPD39358.1"/>
    <property type="molecule type" value="Genomic_DNA"/>
</dbReference>
<feature type="compositionally biased region" description="Basic and acidic residues" evidence="1">
    <location>
        <begin position="58"/>
        <end position="67"/>
    </location>
</feature>
<accession>A0A3N4M7S6</accession>
<proteinExistence type="predicted"/>
<keyword evidence="3" id="KW-1185">Reference proteome</keyword>
<dbReference type="AlphaFoldDB" id="A0A3N4M7S6"/>
<gene>
    <name evidence="2" type="ORF">EG028_19730</name>
</gene>
<feature type="region of interest" description="Disordered" evidence="1">
    <location>
        <begin position="49"/>
        <end position="69"/>
    </location>
</feature>
<evidence type="ECO:0008006" key="4">
    <source>
        <dbReference type="Google" id="ProtNLM"/>
    </source>
</evidence>
<organism evidence="2 3">
    <name type="scientific">Chitinophaga barathri</name>
    <dbReference type="NCBI Taxonomy" id="1647451"/>
    <lineage>
        <taxon>Bacteria</taxon>
        <taxon>Pseudomonadati</taxon>
        <taxon>Bacteroidota</taxon>
        <taxon>Chitinophagia</taxon>
        <taxon>Chitinophagales</taxon>
        <taxon>Chitinophagaceae</taxon>
        <taxon>Chitinophaga</taxon>
    </lineage>
</organism>
<dbReference type="OrthoDB" id="679784at2"/>